<evidence type="ECO:0000259" key="7">
    <source>
        <dbReference type="PROSITE" id="PS50109"/>
    </source>
</evidence>
<dbReference type="Pfam" id="PF13188">
    <property type="entry name" value="PAS_8"/>
    <property type="match status" value="1"/>
</dbReference>
<dbReference type="PANTHER" id="PTHR43047">
    <property type="entry name" value="TWO-COMPONENT HISTIDINE PROTEIN KINASE"/>
    <property type="match status" value="1"/>
</dbReference>
<dbReference type="InterPro" id="IPR003661">
    <property type="entry name" value="HisK_dim/P_dom"/>
</dbReference>
<accession>A0A6C2YRT2</accession>
<evidence type="ECO:0000256" key="6">
    <source>
        <dbReference type="PROSITE-ProRule" id="PRU00169"/>
    </source>
</evidence>
<dbReference type="Gene3D" id="3.30.565.10">
    <property type="entry name" value="Histidine kinase-like ATPase, C-terminal domain"/>
    <property type="match status" value="1"/>
</dbReference>
<dbReference type="PANTHER" id="PTHR43047:SF72">
    <property type="entry name" value="OSMOSENSING HISTIDINE PROTEIN KINASE SLN1"/>
    <property type="match status" value="1"/>
</dbReference>
<dbReference type="PROSITE" id="PS50110">
    <property type="entry name" value="RESPONSE_REGULATORY"/>
    <property type="match status" value="1"/>
</dbReference>
<dbReference type="Proteomes" id="UP000464378">
    <property type="component" value="Chromosome"/>
</dbReference>
<dbReference type="InterPro" id="IPR036097">
    <property type="entry name" value="HisK_dim/P_sf"/>
</dbReference>
<sequence>MALPERQSAEQSKLQTVEQFRLALEASASVFRSLVERIADGVLVLCSEGMIRFANPAAAELLGFPIDQLENLPFGRPVAPGETSEIDLLPQRGSGQIRTAELRSVGIIWEAAPAILVSLREITVRKQLEESLRFLAEASRVLSQSLDEQTILTTAAQLAIEFLGIAVRVDMPITRTESIADRLVDSKWRNVLRLDSRPDRQAAWQSRAASDFDYSSQTLSWIADALGSPQPLLRRAGDWGPDPECLACCLPLREAGRIFGVMTIFRVSGARFPEADGSLIENFVQRVAASLHNAELYRQSQELNQRRLEFLAMLGHELRNPLSAARHALELHRSEFPAASPPMSVQIAERQMQQMARLVDDLLEASRLTRGQIRLECQPTMLQPILEHAIQTSQSDWQSRQQSLDYSPPMEPIWVDADAGRLEQVFGNLLHNAAKFSDSGQSIRLVVHPRSDVVTVEVIDFGIGMSEVQLQQLFAGIGVEISATARERGGLGIGLTLAKQLTELHRGELHAWSAGLGQGSRFSVRLPRIAAPTQPVVPEVVANATVKPAMLPKVPRPVRVVLVEDHADGRKMLQSLVQIWGHTVESAGLARDGLTLIQRVRPDIALIDIGLPDFSGYELAKRIRQWEAEAGLGEARIELIAMTGYGVATEQALSQAAGFDRHWVKPIDLGQLEAVLANWPIEVG</sequence>
<dbReference type="PRINTS" id="PR00344">
    <property type="entry name" value="BCTRLSENSOR"/>
</dbReference>
<dbReference type="InterPro" id="IPR003594">
    <property type="entry name" value="HATPase_dom"/>
</dbReference>
<dbReference type="InterPro" id="IPR004358">
    <property type="entry name" value="Sig_transdc_His_kin-like_C"/>
</dbReference>
<name>A0A6C2YRT2_9BACT</name>
<dbReference type="InterPro" id="IPR000014">
    <property type="entry name" value="PAS"/>
</dbReference>
<evidence type="ECO:0000256" key="5">
    <source>
        <dbReference type="ARBA" id="ARBA00022777"/>
    </source>
</evidence>
<evidence type="ECO:0000313" key="11">
    <source>
        <dbReference type="Proteomes" id="UP000464378"/>
    </source>
</evidence>
<dbReference type="InParanoid" id="A0A6C2YRT2"/>
<dbReference type="Pfam" id="PF02518">
    <property type="entry name" value="HATPase_c"/>
    <property type="match status" value="1"/>
</dbReference>
<dbReference type="InterPro" id="IPR029016">
    <property type="entry name" value="GAF-like_dom_sf"/>
</dbReference>
<dbReference type="NCBIfam" id="TIGR00229">
    <property type="entry name" value="sensory_box"/>
    <property type="match status" value="1"/>
</dbReference>
<evidence type="ECO:0000259" key="8">
    <source>
        <dbReference type="PROSITE" id="PS50110"/>
    </source>
</evidence>
<dbReference type="CDD" id="cd00130">
    <property type="entry name" value="PAS"/>
    <property type="match status" value="1"/>
</dbReference>
<dbReference type="InterPro" id="IPR035965">
    <property type="entry name" value="PAS-like_dom_sf"/>
</dbReference>
<dbReference type="SUPFAM" id="SSF52172">
    <property type="entry name" value="CheY-like"/>
    <property type="match status" value="1"/>
</dbReference>
<feature type="domain" description="Response regulatory" evidence="8">
    <location>
        <begin position="559"/>
        <end position="680"/>
    </location>
</feature>
<dbReference type="RefSeq" id="WP_162659197.1">
    <property type="nucleotide sequence ID" value="NZ_LR593887.1"/>
</dbReference>
<dbReference type="InterPro" id="IPR001789">
    <property type="entry name" value="Sig_transdc_resp-reg_receiver"/>
</dbReference>
<evidence type="ECO:0000256" key="1">
    <source>
        <dbReference type="ARBA" id="ARBA00000085"/>
    </source>
</evidence>
<dbReference type="PROSITE" id="PS50109">
    <property type="entry name" value="HIS_KIN"/>
    <property type="match status" value="1"/>
</dbReference>
<dbReference type="PROSITE" id="PS50112">
    <property type="entry name" value="PAS"/>
    <property type="match status" value="1"/>
</dbReference>
<keyword evidence="5 10" id="KW-0418">Kinase</keyword>
<dbReference type="SMART" id="SM00448">
    <property type="entry name" value="REC"/>
    <property type="match status" value="1"/>
</dbReference>
<gene>
    <name evidence="10" type="ORF">GMBLW1_51260</name>
</gene>
<dbReference type="GO" id="GO:0009927">
    <property type="term" value="F:histidine phosphotransfer kinase activity"/>
    <property type="evidence" value="ECO:0007669"/>
    <property type="project" value="TreeGrafter"/>
</dbReference>
<feature type="modified residue" description="4-aspartylphosphate" evidence="6">
    <location>
        <position position="608"/>
    </location>
</feature>
<reference evidence="10" key="1">
    <citation type="submission" date="2019-04" db="EMBL/GenBank/DDBJ databases">
        <authorList>
            <consortium name="Science for Life Laboratories"/>
        </authorList>
    </citation>
    <scope>NUCLEOTIDE SEQUENCE</scope>
    <source>
        <strain evidence="10">MBLW1</strain>
    </source>
</reference>
<feature type="domain" description="Histidine kinase" evidence="7">
    <location>
        <begin position="313"/>
        <end position="530"/>
    </location>
</feature>
<dbReference type="InterPro" id="IPR036890">
    <property type="entry name" value="HATPase_C_sf"/>
</dbReference>
<dbReference type="SMART" id="SM00387">
    <property type="entry name" value="HATPase_c"/>
    <property type="match status" value="1"/>
</dbReference>
<dbReference type="GO" id="GO:0000155">
    <property type="term" value="F:phosphorelay sensor kinase activity"/>
    <property type="evidence" value="ECO:0007669"/>
    <property type="project" value="InterPro"/>
</dbReference>
<dbReference type="SUPFAM" id="SSF55874">
    <property type="entry name" value="ATPase domain of HSP90 chaperone/DNA topoisomerase II/histidine kinase"/>
    <property type="match status" value="1"/>
</dbReference>
<protein>
    <recommendedName>
        <fullName evidence="2">histidine kinase</fullName>
        <ecNumber evidence="2">2.7.13.3</ecNumber>
    </recommendedName>
</protein>
<dbReference type="FunCoup" id="A0A6C2YRT2">
    <property type="interactions" value="280"/>
</dbReference>
<dbReference type="SMART" id="SM00091">
    <property type="entry name" value="PAS"/>
    <property type="match status" value="1"/>
</dbReference>
<dbReference type="SUPFAM" id="SSF55785">
    <property type="entry name" value="PYP-like sensor domain (PAS domain)"/>
    <property type="match status" value="1"/>
</dbReference>
<evidence type="ECO:0000256" key="3">
    <source>
        <dbReference type="ARBA" id="ARBA00022553"/>
    </source>
</evidence>
<dbReference type="EC" id="2.7.13.3" evidence="2"/>
<dbReference type="GO" id="GO:0005886">
    <property type="term" value="C:plasma membrane"/>
    <property type="evidence" value="ECO:0007669"/>
    <property type="project" value="TreeGrafter"/>
</dbReference>
<keyword evidence="4" id="KW-0808">Transferase</keyword>
<dbReference type="AlphaFoldDB" id="A0A6C2YRT2"/>
<dbReference type="KEGG" id="tim:GMBLW1_51260"/>
<dbReference type="InterPro" id="IPR011006">
    <property type="entry name" value="CheY-like_superfamily"/>
</dbReference>
<evidence type="ECO:0000256" key="4">
    <source>
        <dbReference type="ARBA" id="ARBA00022679"/>
    </source>
</evidence>
<evidence type="ECO:0000256" key="2">
    <source>
        <dbReference type="ARBA" id="ARBA00012438"/>
    </source>
</evidence>
<organism evidence="10">
    <name type="scientific">Tuwongella immobilis</name>
    <dbReference type="NCBI Taxonomy" id="692036"/>
    <lineage>
        <taxon>Bacteria</taxon>
        <taxon>Pseudomonadati</taxon>
        <taxon>Planctomycetota</taxon>
        <taxon>Planctomycetia</taxon>
        <taxon>Gemmatales</taxon>
        <taxon>Gemmataceae</taxon>
        <taxon>Tuwongella</taxon>
    </lineage>
</organism>
<dbReference type="Gene3D" id="3.40.50.2300">
    <property type="match status" value="1"/>
</dbReference>
<feature type="domain" description="PAS" evidence="9">
    <location>
        <begin position="27"/>
        <end position="69"/>
    </location>
</feature>
<dbReference type="SUPFAM" id="SSF55781">
    <property type="entry name" value="GAF domain-like"/>
    <property type="match status" value="1"/>
</dbReference>
<proteinExistence type="predicted"/>
<dbReference type="Pfam" id="PF00072">
    <property type="entry name" value="Response_reg"/>
    <property type="match status" value="1"/>
</dbReference>
<dbReference type="CDD" id="cd00082">
    <property type="entry name" value="HisKA"/>
    <property type="match status" value="1"/>
</dbReference>
<keyword evidence="3 6" id="KW-0597">Phosphoprotein</keyword>
<comment type="catalytic activity">
    <reaction evidence="1">
        <text>ATP + protein L-histidine = ADP + protein N-phospho-L-histidine.</text>
        <dbReference type="EC" id="2.7.13.3"/>
    </reaction>
</comment>
<evidence type="ECO:0000259" key="9">
    <source>
        <dbReference type="PROSITE" id="PS50112"/>
    </source>
</evidence>
<dbReference type="SUPFAM" id="SSF47384">
    <property type="entry name" value="Homodimeric domain of signal transducing histidine kinase"/>
    <property type="match status" value="1"/>
</dbReference>
<dbReference type="Pfam" id="PF00512">
    <property type="entry name" value="HisKA"/>
    <property type="match status" value="1"/>
</dbReference>
<keyword evidence="11" id="KW-1185">Reference proteome</keyword>
<dbReference type="EMBL" id="LR593887">
    <property type="protein sequence ID" value="VTS05501.1"/>
    <property type="molecule type" value="Genomic_DNA"/>
</dbReference>
<dbReference type="InterPro" id="IPR005467">
    <property type="entry name" value="His_kinase_dom"/>
</dbReference>
<dbReference type="SMART" id="SM00388">
    <property type="entry name" value="HisKA"/>
    <property type="match status" value="1"/>
</dbReference>
<dbReference type="Gene3D" id="3.30.450.40">
    <property type="match status" value="1"/>
</dbReference>
<dbReference type="Gene3D" id="3.30.450.20">
    <property type="entry name" value="PAS domain"/>
    <property type="match status" value="1"/>
</dbReference>
<dbReference type="EMBL" id="LR586016">
    <property type="protein sequence ID" value="VIP04067.1"/>
    <property type="molecule type" value="Genomic_DNA"/>
</dbReference>
<evidence type="ECO:0000313" key="10">
    <source>
        <dbReference type="EMBL" id="VIP04067.1"/>
    </source>
</evidence>
<dbReference type="Gene3D" id="1.10.287.130">
    <property type="match status" value="1"/>
</dbReference>